<keyword evidence="2" id="KW-1185">Reference proteome</keyword>
<dbReference type="InterPro" id="IPR043519">
    <property type="entry name" value="NT_sf"/>
</dbReference>
<dbReference type="SUPFAM" id="SSF81301">
    <property type="entry name" value="Nucleotidyltransferase"/>
    <property type="match status" value="1"/>
</dbReference>
<accession>A0A941DJM0</accession>
<evidence type="ECO:0000313" key="2">
    <source>
        <dbReference type="Proteomes" id="UP000680067"/>
    </source>
</evidence>
<evidence type="ECO:0000313" key="1">
    <source>
        <dbReference type="EMBL" id="MBR7781055.1"/>
    </source>
</evidence>
<organism evidence="1 2">
    <name type="scientific">Undibacterium luofuense</name>
    <dbReference type="NCBI Taxonomy" id="2828733"/>
    <lineage>
        <taxon>Bacteria</taxon>
        <taxon>Pseudomonadati</taxon>
        <taxon>Pseudomonadota</taxon>
        <taxon>Betaproteobacteria</taxon>
        <taxon>Burkholderiales</taxon>
        <taxon>Oxalobacteraceae</taxon>
        <taxon>Undibacterium</taxon>
    </lineage>
</organism>
<sequence>MIYHPQEAEALRAEIAALAARMIAEDGADYSSAKQKAARQILGKQKVRGDYLPDNAEIEQQVREYNEIFFGDTQPARLQQLRELALELMEQLEEFQPYLVGSVLNGTAGEHSDIYLHLYPDNIKEVSIFLLNKDVQFDVGEGSRDDVEETLSFMYRREGVHLIVHDRDAIRRGGTKAAERADITALRRLLEQTASASDTESE</sequence>
<comment type="caution">
    <text evidence="1">The sequence shown here is derived from an EMBL/GenBank/DDBJ whole genome shotgun (WGS) entry which is preliminary data.</text>
</comment>
<protein>
    <recommendedName>
        <fullName evidence="3">Nucleotidyltransferase domain protein</fullName>
    </recommendedName>
</protein>
<reference evidence="1" key="1">
    <citation type="submission" date="2021-04" db="EMBL/GenBank/DDBJ databases">
        <title>novel species isolated from subtropical streams in China.</title>
        <authorList>
            <person name="Lu H."/>
        </authorList>
    </citation>
    <scope>NUCLEOTIDE SEQUENCE</scope>
    <source>
        <strain evidence="1">LFS511W</strain>
    </source>
</reference>
<gene>
    <name evidence="1" type="ORF">KDM89_02785</name>
</gene>
<evidence type="ECO:0008006" key="3">
    <source>
        <dbReference type="Google" id="ProtNLM"/>
    </source>
</evidence>
<name>A0A941DJM0_9BURK</name>
<proteinExistence type="predicted"/>
<dbReference type="Proteomes" id="UP000680067">
    <property type="component" value="Unassembled WGS sequence"/>
</dbReference>
<dbReference type="EMBL" id="JAGSPN010000001">
    <property type="protein sequence ID" value="MBR7781055.1"/>
    <property type="molecule type" value="Genomic_DNA"/>
</dbReference>
<dbReference type="AlphaFoldDB" id="A0A941DJM0"/>
<dbReference type="RefSeq" id="WP_212686393.1">
    <property type="nucleotide sequence ID" value="NZ_JAGSPN010000001.1"/>
</dbReference>